<feature type="region of interest" description="Disordered" evidence="1">
    <location>
        <begin position="67"/>
        <end position="93"/>
    </location>
</feature>
<reference evidence="2 3" key="1">
    <citation type="journal article" date="2011" name="J. Bacteriol.">
        <title>Genome sequence of Chthoniobacter flavus Ellin428, an aerobic heterotrophic soil bacterium.</title>
        <authorList>
            <person name="Kant R."/>
            <person name="van Passel M.W."/>
            <person name="Palva A."/>
            <person name="Lucas S."/>
            <person name="Lapidus A."/>
            <person name="Glavina Del Rio T."/>
            <person name="Dalin E."/>
            <person name="Tice H."/>
            <person name="Bruce D."/>
            <person name="Goodwin L."/>
            <person name="Pitluck S."/>
            <person name="Larimer F.W."/>
            <person name="Land M.L."/>
            <person name="Hauser L."/>
            <person name="Sangwan P."/>
            <person name="de Vos W.M."/>
            <person name="Janssen P.H."/>
            <person name="Smidt H."/>
        </authorList>
    </citation>
    <scope>NUCLEOTIDE SEQUENCE [LARGE SCALE GENOMIC DNA]</scope>
    <source>
        <strain evidence="2 3">Ellin428</strain>
    </source>
</reference>
<proteinExistence type="predicted"/>
<dbReference type="InParanoid" id="B4CWT3"/>
<protein>
    <submittedName>
        <fullName evidence="2">Uncharacterized protein</fullName>
    </submittedName>
</protein>
<evidence type="ECO:0000313" key="3">
    <source>
        <dbReference type="Proteomes" id="UP000005824"/>
    </source>
</evidence>
<sequence length="93" mass="10674">MQTTHGQSSDPQREKQLLEKLRSHPELLERFAAILDLTQSPSGTADQIEEWLVAEVRRLGNKAMQAWAQSAEEQAAEDLRQKTPRARVRKKRP</sequence>
<name>B4CWT3_9BACT</name>
<comment type="caution">
    <text evidence="2">The sequence shown here is derived from an EMBL/GenBank/DDBJ whole genome shotgun (WGS) entry which is preliminary data.</text>
</comment>
<evidence type="ECO:0000256" key="1">
    <source>
        <dbReference type="SAM" id="MobiDB-lite"/>
    </source>
</evidence>
<keyword evidence="3" id="KW-1185">Reference proteome</keyword>
<dbReference type="AlphaFoldDB" id="B4CWT3"/>
<dbReference type="Proteomes" id="UP000005824">
    <property type="component" value="Unassembled WGS sequence"/>
</dbReference>
<feature type="compositionally biased region" description="Basic residues" evidence="1">
    <location>
        <begin position="82"/>
        <end position="93"/>
    </location>
</feature>
<gene>
    <name evidence="2" type="ORF">CfE428DRAFT_1121</name>
</gene>
<dbReference type="EMBL" id="ABVL01000002">
    <property type="protein sequence ID" value="EDY21875.1"/>
    <property type="molecule type" value="Genomic_DNA"/>
</dbReference>
<organism evidence="2 3">
    <name type="scientific">Chthoniobacter flavus Ellin428</name>
    <dbReference type="NCBI Taxonomy" id="497964"/>
    <lineage>
        <taxon>Bacteria</taxon>
        <taxon>Pseudomonadati</taxon>
        <taxon>Verrucomicrobiota</taxon>
        <taxon>Spartobacteria</taxon>
        <taxon>Chthoniobacterales</taxon>
        <taxon>Chthoniobacteraceae</taxon>
        <taxon>Chthoniobacter</taxon>
    </lineage>
</organism>
<accession>B4CWT3</accession>
<evidence type="ECO:0000313" key="2">
    <source>
        <dbReference type="EMBL" id="EDY21875.1"/>
    </source>
</evidence>
<dbReference type="RefSeq" id="WP_006978447.1">
    <property type="nucleotide sequence ID" value="NZ_ABVL01000002.1"/>
</dbReference>